<feature type="transmembrane region" description="Helical" evidence="1">
    <location>
        <begin position="114"/>
        <end position="132"/>
    </location>
</feature>
<evidence type="ECO:0000313" key="3">
    <source>
        <dbReference type="Proteomes" id="UP001152747"/>
    </source>
</evidence>
<dbReference type="EMBL" id="CANHGI010000003">
    <property type="protein sequence ID" value="CAI5444089.1"/>
    <property type="molecule type" value="Genomic_DNA"/>
</dbReference>
<feature type="transmembrane region" description="Helical" evidence="1">
    <location>
        <begin position="72"/>
        <end position="94"/>
    </location>
</feature>
<reference evidence="2" key="1">
    <citation type="submission" date="2022-11" db="EMBL/GenBank/DDBJ databases">
        <authorList>
            <person name="Kikuchi T."/>
        </authorList>
    </citation>
    <scope>NUCLEOTIDE SEQUENCE</scope>
    <source>
        <strain evidence="2">PS1010</strain>
    </source>
</reference>
<keyword evidence="1" id="KW-0812">Transmembrane</keyword>
<evidence type="ECO:0000256" key="1">
    <source>
        <dbReference type="SAM" id="Phobius"/>
    </source>
</evidence>
<proteinExistence type="predicted"/>
<evidence type="ECO:0008006" key="4">
    <source>
        <dbReference type="Google" id="ProtNLM"/>
    </source>
</evidence>
<keyword evidence="1" id="KW-0472">Membrane</keyword>
<keyword evidence="1" id="KW-1133">Transmembrane helix</keyword>
<protein>
    <recommendedName>
        <fullName evidence="4">Transmembrane protein</fullName>
    </recommendedName>
</protein>
<evidence type="ECO:0000313" key="2">
    <source>
        <dbReference type="EMBL" id="CAI5444089.1"/>
    </source>
</evidence>
<keyword evidence="3" id="KW-1185">Reference proteome</keyword>
<feature type="transmembrane region" description="Helical" evidence="1">
    <location>
        <begin position="20"/>
        <end position="41"/>
    </location>
</feature>
<dbReference type="Proteomes" id="UP001152747">
    <property type="component" value="Unassembled WGS sequence"/>
</dbReference>
<dbReference type="AlphaFoldDB" id="A0A9P1IF48"/>
<name>A0A9P1IF48_9PELO</name>
<organism evidence="2 3">
    <name type="scientific">Caenorhabditis angaria</name>
    <dbReference type="NCBI Taxonomy" id="860376"/>
    <lineage>
        <taxon>Eukaryota</taxon>
        <taxon>Metazoa</taxon>
        <taxon>Ecdysozoa</taxon>
        <taxon>Nematoda</taxon>
        <taxon>Chromadorea</taxon>
        <taxon>Rhabditida</taxon>
        <taxon>Rhabditina</taxon>
        <taxon>Rhabditomorpha</taxon>
        <taxon>Rhabditoidea</taxon>
        <taxon>Rhabditidae</taxon>
        <taxon>Peloderinae</taxon>
        <taxon>Caenorhabditis</taxon>
    </lineage>
</organism>
<gene>
    <name evidence="2" type="ORF">CAMP_LOCUS6726</name>
</gene>
<comment type="caution">
    <text evidence="2">The sequence shown here is derived from an EMBL/GenBank/DDBJ whole genome shotgun (WGS) entry which is preliminary data.</text>
</comment>
<accession>A0A9P1IF48</accession>
<sequence length="157" mass="18895">MANNNNIQSDSQEMKKIRNYMNNLMICWFQFTFFLTFAFSAYENQSYKLMLFAMIQAEISVMFLLKSRSFITFHLVFQLLLLIYTWIICLIQRMDWADIRHFDLFELHRSGTNITFIFLFQIFYIFCVFQYLELLTEKSENKVLLAAPKSSKMFANV</sequence>